<dbReference type="PROSITE" id="PS51257">
    <property type="entry name" value="PROKAR_LIPOPROTEIN"/>
    <property type="match status" value="1"/>
</dbReference>
<organism evidence="2 4">
    <name type="scientific">Treponema socranskii subsp. socranskii VPI DR56BR1116 = ATCC 35536</name>
    <dbReference type="NCBI Taxonomy" id="1125725"/>
    <lineage>
        <taxon>Bacteria</taxon>
        <taxon>Pseudomonadati</taxon>
        <taxon>Spirochaetota</taxon>
        <taxon>Spirochaetia</taxon>
        <taxon>Spirochaetales</taxon>
        <taxon>Treponemataceae</taxon>
        <taxon>Treponema</taxon>
    </lineage>
</organism>
<evidence type="ECO:0000313" key="4">
    <source>
        <dbReference type="Proteomes" id="UP000016412"/>
    </source>
</evidence>
<feature type="region of interest" description="Disordered" evidence="1">
    <location>
        <begin position="36"/>
        <end position="246"/>
    </location>
</feature>
<feature type="compositionally biased region" description="Basic and acidic residues" evidence="1">
    <location>
        <begin position="158"/>
        <end position="171"/>
    </location>
</feature>
<feature type="compositionally biased region" description="Polar residues" evidence="1">
    <location>
        <begin position="418"/>
        <end position="429"/>
    </location>
</feature>
<sequence length="540" mass="57640">MKKSIKRTFVWRPIQVSLSAIACLSIFFVSVSCSSLPKSGRAGDPPRQTESEEFSRQSEHPEGVSESAENENPAENANTASPHENNDALPSDEKSGDSEDAASNAENISERVRSDLPEKSEEAMRGSTSIDEPVVREGFSENAGAGSTARNKASPSRAQKDAAPKGKKDPTTKAVNDAAQTGTSSTQTNVNAVEGETTRSAQDVRKRQADKTTLPNARDAKEAEIVSADRSANGTEGSRKQADPLVDTDEIGTKILPSRSVHIAKNQYLDVVYPGGGWIYLGETDGTKLFSFFGKRFGDADTIFTLRAKNEGKAILHFYKNDILTGNAIDDWLEAIVEDKTGSAAERITAPSYADIVPPRPASSAGDARGENAEAAPSETAKNGTEGISGAETGGVSISGRTADSESGAGGISDSADENNAVSSQSAKEQTGSASAAALSAGDYALGESDLLEKAKSAYDEKNYARALALLDLFFARATSRIDEGLYLKGQTLEAKSAQQNIKGALEAYDELLQKWPESKQWQSARKRSIYLKRMYVDIR</sequence>
<dbReference type="EMBL" id="AUZJ01000066">
    <property type="protein sequence ID" value="ERF59546.1"/>
    <property type="molecule type" value="Genomic_DNA"/>
</dbReference>
<feature type="compositionally biased region" description="Polar residues" evidence="1">
    <location>
        <begin position="178"/>
        <end position="191"/>
    </location>
</feature>
<dbReference type="AlphaFoldDB" id="U1FJM4"/>
<dbReference type="Proteomes" id="UP000016646">
    <property type="component" value="Unassembled WGS sequence"/>
</dbReference>
<feature type="region of interest" description="Disordered" evidence="1">
    <location>
        <begin position="351"/>
        <end position="429"/>
    </location>
</feature>
<dbReference type="InterPro" id="IPR011990">
    <property type="entry name" value="TPR-like_helical_dom_sf"/>
</dbReference>
<dbReference type="OrthoDB" id="360241at2"/>
<dbReference type="Proteomes" id="UP000016412">
    <property type="component" value="Unassembled WGS sequence"/>
</dbReference>
<evidence type="ECO:0000256" key="1">
    <source>
        <dbReference type="SAM" id="MobiDB-lite"/>
    </source>
</evidence>
<proteinExistence type="predicted"/>
<feature type="compositionally biased region" description="Low complexity" evidence="1">
    <location>
        <begin position="65"/>
        <end position="82"/>
    </location>
</feature>
<dbReference type="eggNOG" id="COG4105">
    <property type="taxonomic scope" value="Bacteria"/>
</dbReference>
<keyword evidence="2" id="KW-0449">Lipoprotein</keyword>
<evidence type="ECO:0000313" key="3">
    <source>
        <dbReference type="EMBL" id="ERJ98552.1"/>
    </source>
</evidence>
<dbReference type="STRING" id="1125725.HMPREF1325_1698"/>
<gene>
    <name evidence="3" type="ORF">HMPREF0860_0289</name>
    <name evidence="2" type="ORF">HMPREF1325_1698</name>
</gene>
<feature type="compositionally biased region" description="Basic and acidic residues" evidence="1">
    <location>
        <begin position="108"/>
        <end position="124"/>
    </location>
</feature>
<feature type="compositionally biased region" description="Polar residues" evidence="1">
    <location>
        <begin position="148"/>
        <end position="157"/>
    </location>
</feature>
<feature type="compositionally biased region" description="Basic and acidic residues" evidence="1">
    <location>
        <begin position="47"/>
        <end position="63"/>
    </location>
</feature>
<accession>U1FJM4</accession>
<evidence type="ECO:0000313" key="5">
    <source>
        <dbReference type="Proteomes" id="UP000016646"/>
    </source>
</evidence>
<dbReference type="EMBL" id="AVQI01000080">
    <property type="protein sequence ID" value="ERJ98552.1"/>
    <property type="molecule type" value="Genomic_DNA"/>
</dbReference>
<dbReference type="RefSeq" id="WP_021331438.1">
    <property type="nucleotide sequence ID" value="NZ_AUZJ01000066.1"/>
</dbReference>
<evidence type="ECO:0000313" key="2">
    <source>
        <dbReference type="EMBL" id="ERF59546.1"/>
    </source>
</evidence>
<reference evidence="4 5" key="1">
    <citation type="submission" date="2013-08" db="EMBL/GenBank/DDBJ databases">
        <authorList>
            <person name="Durkin A.S."/>
            <person name="Haft D.R."/>
            <person name="McCorrison J."/>
            <person name="Torralba M."/>
            <person name="Gillis M."/>
            <person name="Haft D.H."/>
            <person name="Methe B."/>
            <person name="Sutton G."/>
            <person name="Nelson K.E."/>
        </authorList>
    </citation>
    <scope>NUCLEOTIDE SEQUENCE [LARGE SCALE GENOMIC DNA]</scope>
    <source>
        <strain evidence="3 5">ATCC 35536</strain>
        <strain evidence="2 4">VPI DR56BR1116</strain>
    </source>
</reference>
<dbReference type="Gene3D" id="1.25.40.10">
    <property type="entry name" value="Tetratricopeptide repeat domain"/>
    <property type="match status" value="1"/>
</dbReference>
<comment type="caution">
    <text evidence="2">The sequence shown here is derived from an EMBL/GenBank/DDBJ whole genome shotgun (WGS) entry which is preliminary data.</text>
</comment>
<dbReference type="PATRIC" id="fig|1125725.3.peg.2450"/>
<protein>
    <submittedName>
        <fullName evidence="2 3">Lipoprotein</fullName>
    </submittedName>
</protein>
<keyword evidence="5" id="KW-1185">Reference proteome</keyword>
<name>U1FJM4_TRESO</name>